<evidence type="ECO:0000313" key="3">
    <source>
        <dbReference type="Proteomes" id="UP000032142"/>
    </source>
</evidence>
<reference evidence="1" key="1">
    <citation type="submission" date="2014-09" db="EMBL/GenBank/DDBJ databases">
        <title>G. arboreum L. cv. AKA8401 A2 genome assembly version 1.0.</title>
        <authorList>
            <person name="Mudge J."/>
            <person name="Ramaraj T."/>
            <person name="Lindquist I.E."/>
            <person name="Bharti A.K."/>
            <person name="Sundararajan A."/>
            <person name="Cameron C.T."/>
            <person name="Woodward J.E."/>
            <person name="May G.D."/>
            <person name="Brubaker C."/>
            <person name="Broadhvest J."/>
            <person name="Wilkins T.A."/>
        </authorList>
    </citation>
    <scope>NUCLEOTIDE SEQUENCE</scope>
</reference>
<dbReference type="EMBL" id="KN396135">
    <property type="protein sequence ID" value="KHG11586.1"/>
    <property type="molecule type" value="Genomic_DNA"/>
</dbReference>
<name>A0A0B0N0Y1_GOSAR</name>
<keyword evidence="3" id="KW-1185">Reference proteome</keyword>
<dbReference type="EMBL" id="JRRC01457991">
    <property type="protein sequence ID" value="KHG06685.1"/>
    <property type="molecule type" value="Genomic_DNA"/>
</dbReference>
<protein>
    <submittedName>
        <fullName evidence="1">Uncharacterized protein</fullName>
    </submittedName>
</protein>
<reference evidence="3" key="2">
    <citation type="submission" date="2014-09" db="EMBL/GenBank/DDBJ databases">
        <authorList>
            <person name="Mudge J."/>
            <person name="Ramaraj T."/>
            <person name="Lindquist I.E."/>
            <person name="Bharti A.K."/>
            <person name="Sundararajan A."/>
            <person name="Cameron C.T."/>
            <person name="Woodward J.E."/>
            <person name="May G.D."/>
            <person name="Brubaker C."/>
            <person name="Broadhvest J."/>
            <person name="Wilkins T.A."/>
        </authorList>
    </citation>
    <scope>NUCLEOTIDE SEQUENCE</scope>
    <source>
        <strain evidence="3">cv. AKA8401</strain>
    </source>
</reference>
<dbReference type="AlphaFoldDB" id="A0A0B0N0Y1"/>
<dbReference type="Proteomes" id="UP000032142">
    <property type="component" value="Unassembled WGS sequence"/>
</dbReference>
<organism evidence="1 3">
    <name type="scientific">Gossypium arboreum</name>
    <name type="common">Tree cotton</name>
    <name type="synonym">Gossypium nanking</name>
    <dbReference type="NCBI Taxonomy" id="29729"/>
    <lineage>
        <taxon>Eukaryota</taxon>
        <taxon>Viridiplantae</taxon>
        <taxon>Streptophyta</taxon>
        <taxon>Embryophyta</taxon>
        <taxon>Tracheophyta</taxon>
        <taxon>Spermatophyta</taxon>
        <taxon>Magnoliopsida</taxon>
        <taxon>eudicotyledons</taxon>
        <taxon>Gunneridae</taxon>
        <taxon>Pentapetalae</taxon>
        <taxon>rosids</taxon>
        <taxon>malvids</taxon>
        <taxon>Malvales</taxon>
        <taxon>Malvaceae</taxon>
        <taxon>Malvoideae</taxon>
        <taxon>Gossypium</taxon>
    </lineage>
</organism>
<proteinExistence type="predicted"/>
<evidence type="ECO:0000313" key="1">
    <source>
        <dbReference type="EMBL" id="KHG06685.1"/>
    </source>
</evidence>
<sequence length="54" mass="6493">MKHLSHNVNTSKYITLSHYLHMYLPRSKMMIIEPNRCILYSFSDQDPNHVFLNL</sequence>
<evidence type="ECO:0000313" key="2">
    <source>
        <dbReference type="EMBL" id="KHG11586.1"/>
    </source>
</evidence>
<gene>
    <name evidence="2" type="ORF">F383_12901</name>
    <name evidence="1" type="ORF">F383_33310</name>
</gene>
<accession>A0A0B0N0Y1</accession>